<reference evidence="2" key="1">
    <citation type="journal article" date="2019" name="Int. J. Syst. Evol. Microbiol.">
        <title>The Global Catalogue of Microorganisms (GCM) 10K type strain sequencing project: providing services to taxonomists for standard genome sequencing and annotation.</title>
        <authorList>
            <consortium name="The Broad Institute Genomics Platform"/>
            <consortium name="The Broad Institute Genome Sequencing Center for Infectious Disease"/>
            <person name="Wu L."/>
            <person name="Ma J."/>
        </authorList>
    </citation>
    <scope>NUCLEOTIDE SEQUENCE [LARGE SCALE GENOMIC DNA]</scope>
    <source>
        <strain evidence="2">JCM 16343</strain>
    </source>
</reference>
<protein>
    <submittedName>
        <fullName evidence="1">Uncharacterized protein</fullName>
    </submittedName>
</protein>
<evidence type="ECO:0000313" key="2">
    <source>
        <dbReference type="Proteomes" id="UP001501787"/>
    </source>
</evidence>
<organism evidence="1 2">
    <name type="scientific">Psychrobacter aestuarii</name>
    <dbReference type="NCBI Taxonomy" id="556327"/>
    <lineage>
        <taxon>Bacteria</taxon>
        <taxon>Pseudomonadati</taxon>
        <taxon>Pseudomonadota</taxon>
        <taxon>Gammaproteobacteria</taxon>
        <taxon>Moraxellales</taxon>
        <taxon>Moraxellaceae</taxon>
        <taxon>Psychrobacter</taxon>
    </lineage>
</organism>
<evidence type="ECO:0000313" key="1">
    <source>
        <dbReference type="EMBL" id="GAA0313332.1"/>
    </source>
</evidence>
<comment type="caution">
    <text evidence="1">The sequence shown here is derived from an EMBL/GenBank/DDBJ whole genome shotgun (WGS) entry which is preliminary data.</text>
</comment>
<gene>
    <name evidence="1" type="ORF">GCM10009129_08290</name>
</gene>
<dbReference type="Proteomes" id="UP001501787">
    <property type="component" value="Unassembled WGS sequence"/>
</dbReference>
<name>A0ABP3FDV0_9GAMM</name>
<sequence>MDSAKERLERQKNAEAVKENVENYHAQLAAERSNVCPKLIQREVDSDVIERSQEVMSGDYCDYFLYPNAGQSISVTTDNSDLKILLVVPTMHDFANGDYKVKSYDKHVIRLSYNGFTYRPENLTYDVDITVKD</sequence>
<dbReference type="EMBL" id="BAAAFR010000001">
    <property type="protein sequence ID" value="GAA0313332.1"/>
    <property type="molecule type" value="Genomic_DNA"/>
</dbReference>
<keyword evidence="2" id="KW-1185">Reference proteome</keyword>
<proteinExistence type="predicted"/>
<accession>A0ABP3FDV0</accession>